<proteinExistence type="predicted"/>
<comment type="caution">
    <text evidence="2">The sequence shown here is derived from an EMBL/GenBank/DDBJ whole genome shotgun (WGS) entry which is preliminary data.</text>
</comment>
<reference evidence="2" key="1">
    <citation type="submission" date="2023-03" db="EMBL/GenBank/DDBJ databases">
        <title>Massive genome expansion in bonnet fungi (Mycena s.s.) driven by repeated elements and novel gene families across ecological guilds.</title>
        <authorList>
            <consortium name="Lawrence Berkeley National Laboratory"/>
            <person name="Harder C.B."/>
            <person name="Miyauchi S."/>
            <person name="Viragh M."/>
            <person name="Kuo A."/>
            <person name="Thoen E."/>
            <person name="Andreopoulos B."/>
            <person name="Lu D."/>
            <person name="Skrede I."/>
            <person name="Drula E."/>
            <person name="Henrissat B."/>
            <person name="Morin E."/>
            <person name="Kohler A."/>
            <person name="Barry K."/>
            <person name="LaButti K."/>
            <person name="Morin E."/>
            <person name="Salamov A."/>
            <person name="Lipzen A."/>
            <person name="Mereny Z."/>
            <person name="Hegedus B."/>
            <person name="Baldrian P."/>
            <person name="Stursova M."/>
            <person name="Weitz H."/>
            <person name="Taylor A."/>
            <person name="Grigoriev I.V."/>
            <person name="Nagy L.G."/>
            <person name="Martin F."/>
            <person name="Kauserud H."/>
        </authorList>
    </citation>
    <scope>NUCLEOTIDE SEQUENCE</scope>
    <source>
        <strain evidence="2">9284</strain>
    </source>
</reference>
<feature type="transmembrane region" description="Helical" evidence="1">
    <location>
        <begin position="57"/>
        <end position="80"/>
    </location>
</feature>
<evidence type="ECO:0000256" key="1">
    <source>
        <dbReference type="SAM" id="Phobius"/>
    </source>
</evidence>
<dbReference type="PANTHER" id="PTHR40465">
    <property type="entry name" value="CHROMOSOME 1, WHOLE GENOME SHOTGUN SEQUENCE"/>
    <property type="match status" value="1"/>
</dbReference>
<feature type="transmembrane region" description="Helical" evidence="1">
    <location>
        <begin position="100"/>
        <end position="120"/>
    </location>
</feature>
<keyword evidence="3" id="KW-1185">Reference proteome</keyword>
<evidence type="ECO:0000313" key="2">
    <source>
        <dbReference type="EMBL" id="KAJ7614404.1"/>
    </source>
</evidence>
<sequence length="195" mass="21796">MSSSQESAAVAAIVAEMNQLGGPMLIGVLLSSIFYGVTLLQTYIYYDKYGREDRQPLLWLVGFLTFIDLLGMILNIEALWHFFVVNFGNPLIFLTTSWTWLVPIALTVLIGSTVQCFYAWRLWKLSKRNLIAPAVVVIYRHDLIGDIYVALIQIRGDSAIPKVTWLSTTSLACALAADVIIATSMIFYLYQGSES</sequence>
<dbReference type="Proteomes" id="UP001221142">
    <property type="component" value="Unassembled WGS sequence"/>
</dbReference>
<keyword evidence="1" id="KW-1133">Transmembrane helix</keyword>
<feature type="transmembrane region" description="Helical" evidence="1">
    <location>
        <begin position="163"/>
        <end position="190"/>
    </location>
</feature>
<evidence type="ECO:0000313" key="3">
    <source>
        <dbReference type="Proteomes" id="UP001221142"/>
    </source>
</evidence>
<dbReference type="EMBL" id="JARKIF010000026">
    <property type="protein sequence ID" value="KAJ7614404.1"/>
    <property type="molecule type" value="Genomic_DNA"/>
</dbReference>
<feature type="transmembrane region" description="Helical" evidence="1">
    <location>
        <begin position="24"/>
        <end position="45"/>
    </location>
</feature>
<keyword evidence="1" id="KW-0472">Membrane</keyword>
<keyword evidence="1" id="KW-0812">Transmembrane</keyword>
<name>A0AAD7B9T5_9AGAR</name>
<organism evidence="2 3">
    <name type="scientific">Roridomyces roridus</name>
    <dbReference type="NCBI Taxonomy" id="1738132"/>
    <lineage>
        <taxon>Eukaryota</taxon>
        <taxon>Fungi</taxon>
        <taxon>Dikarya</taxon>
        <taxon>Basidiomycota</taxon>
        <taxon>Agaricomycotina</taxon>
        <taxon>Agaricomycetes</taxon>
        <taxon>Agaricomycetidae</taxon>
        <taxon>Agaricales</taxon>
        <taxon>Marasmiineae</taxon>
        <taxon>Mycenaceae</taxon>
        <taxon>Roridomyces</taxon>
    </lineage>
</organism>
<protein>
    <submittedName>
        <fullName evidence="2">Uncharacterized protein</fullName>
    </submittedName>
</protein>
<dbReference type="PANTHER" id="PTHR40465:SF1">
    <property type="entry name" value="DUF6534 DOMAIN-CONTAINING PROTEIN"/>
    <property type="match status" value="1"/>
</dbReference>
<accession>A0AAD7B9T5</accession>
<dbReference type="AlphaFoldDB" id="A0AAD7B9T5"/>
<gene>
    <name evidence="2" type="ORF">FB45DRAFT_1110087</name>
</gene>